<evidence type="ECO:0000256" key="4">
    <source>
        <dbReference type="ARBA" id="ARBA00022692"/>
    </source>
</evidence>
<keyword evidence="3" id="KW-1003">Cell membrane</keyword>
<evidence type="ECO:0000259" key="8">
    <source>
        <dbReference type="PROSITE" id="PS50928"/>
    </source>
</evidence>
<comment type="similarity">
    <text evidence="7">Belongs to the binding-protein-dependent transport system permease family.</text>
</comment>
<feature type="transmembrane region" description="Helical" evidence="7">
    <location>
        <begin position="208"/>
        <end position="225"/>
    </location>
</feature>
<dbReference type="PROSITE" id="PS50928">
    <property type="entry name" value="ABC_TM1"/>
    <property type="match status" value="1"/>
</dbReference>
<keyword evidence="2 7" id="KW-0813">Transport</keyword>
<proteinExistence type="inferred from homology"/>
<dbReference type="CDD" id="cd06261">
    <property type="entry name" value="TM_PBP2"/>
    <property type="match status" value="1"/>
</dbReference>
<dbReference type="GO" id="GO:0055085">
    <property type="term" value="P:transmembrane transport"/>
    <property type="evidence" value="ECO:0007669"/>
    <property type="project" value="InterPro"/>
</dbReference>
<protein>
    <submittedName>
        <fullName evidence="9">Sugar ABC transporter permease</fullName>
    </submittedName>
</protein>
<accession>A0A7C1P3W8</accession>
<feature type="transmembrane region" description="Helical" evidence="7">
    <location>
        <begin position="12"/>
        <end position="37"/>
    </location>
</feature>
<evidence type="ECO:0000256" key="7">
    <source>
        <dbReference type="RuleBase" id="RU363032"/>
    </source>
</evidence>
<organism evidence="9">
    <name type="scientific">Thermofilum pendens</name>
    <dbReference type="NCBI Taxonomy" id="2269"/>
    <lineage>
        <taxon>Archaea</taxon>
        <taxon>Thermoproteota</taxon>
        <taxon>Thermoprotei</taxon>
        <taxon>Thermofilales</taxon>
        <taxon>Thermofilaceae</taxon>
        <taxon>Thermofilum</taxon>
    </lineage>
</organism>
<dbReference type="InterPro" id="IPR000515">
    <property type="entry name" value="MetI-like"/>
</dbReference>
<keyword evidence="4 7" id="KW-0812">Transmembrane</keyword>
<reference evidence="9" key="1">
    <citation type="journal article" date="2020" name="mSystems">
        <title>Genome- and Community-Level Interaction Insights into Carbon Utilization and Element Cycling Functions of Hydrothermarchaeota in Hydrothermal Sediment.</title>
        <authorList>
            <person name="Zhou Z."/>
            <person name="Liu Y."/>
            <person name="Xu W."/>
            <person name="Pan J."/>
            <person name="Luo Z.H."/>
            <person name="Li M."/>
        </authorList>
    </citation>
    <scope>NUCLEOTIDE SEQUENCE [LARGE SCALE GENOMIC DNA]</scope>
    <source>
        <strain evidence="9">SpSt-25</strain>
    </source>
</reference>
<evidence type="ECO:0000256" key="2">
    <source>
        <dbReference type="ARBA" id="ARBA00022448"/>
    </source>
</evidence>
<feature type="transmembrane region" description="Helical" evidence="7">
    <location>
        <begin position="77"/>
        <end position="97"/>
    </location>
</feature>
<dbReference type="Pfam" id="PF00528">
    <property type="entry name" value="BPD_transp_1"/>
    <property type="match status" value="1"/>
</dbReference>
<dbReference type="GO" id="GO:0005886">
    <property type="term" value="C:plasma membrane"/>
    <property type="evidence" value="ECO:0007669"/>
    <property type="project" value="UniProtKB-SubCell"/>
</dbReference>
<feature type="transmembrane region" description="Helical" evidence="7">
    <location>
        <begin position="163"/>
        <end position="187"/>
    </location>
</feature>
<dbReference type="PANTHER" id="PTHR30193:SF37">
    <property type="entry name" value="INNER MEMBRANE ABC TRANSPORTER PERMEASE PROTEIN YCJO"/>
    <property type="match status" value="1"/>
</dbReference>
<evidence type="ECO:0000256" key="1">
    <source>
        <dbReference type="ARBA" id="ARBA00004651"/>
    </source>
</evidence>
<dbReference type="SUPFAM" id="SSF161098">
    <property type="entry name" value="MetI-like"/>
    <property type="match status" value="1"/>
</dbReference>
<dbReference type="EMBL" id="DSKP01000009">
    <property type="protein sequence ID" value="HEB48212.1"/>
    <property type="molecule type" value="Genomic_DNA"/>
</dbReference>
<gene>
    <name evidence="9" type="ORF">ENP77_00195</name>
</gene>
<dbReference type="InterPro" id="IPR051393">
    <property type="entry name" value="ABC_transporter_permease"/>
</dbReference>
<dbReference type="InterPro" id="IPR035906">
    <property type="entry name" value="MetI-like_sf"/>
</dbReference>
<keyword evidence="6 7" id="KW-0472">Membrane</keyword>
<dbReference type="AlphaFoldDB" id="A0A7C1P3W8"/>
<feature type="transmembrane region" description="Helical" evidence="7">
    <location>
        <begin position="109"/>
        <end position="130"/>
    </location>
</feature>
<comment type="subcellular location">
    <subcellularLocation>
        <location evidence="1 7">Cell membrane</location>
        <topology evidence="1 7">Multi-pass membrane protein</topology>
    </subcellularLocation>
</comment>
<comment type="caution">
    <text evidence="9">The sequence shown here is derived from an EMBL/GenBank/DDBJ whole genome shotgun (WGS) entry which is preliminary data.</text>
</comment>
<evidence type="ECO:0000313" key="9">
    <source>
        <dbReference type="EMBL" id="HEB48212.1"/>
    </source>
</evidence>
<feature type="transmembrane region" description="Helical" evidence="7">
    <location>
        <begin position="266"/>
        <end position="286"/>
    </location>
</feature>
<evidence type="ECO:0000256" key="6">
    <source>
        <dbReference type="ARBA" id="ARBA00023136"/>
    </source>
</evidence>
<sequence>MGIMPEETHRLTLVLFIIPALAVLTVFQLVPMLWAIWFSFTDMALVGRKFLDYSFVGLKNYEEALGDPHFWLSMRVTLYYCIASLVLRLLIGLAAALYITSKTFRGKRIIAGIFLLPYIIPGTIHPYVWLSMLETEHGTLNMILRALNLPPQSWMFERLTESIIAINSWAGYALAMLLLASAIASIPKEYYEISDIYGASRWFKFRKITFPLVKYPLILTLILIFKEDIDDFTYAYMFTGDTPYPDFRTEIIGLYAYHKAFMDYELGFGCAIGFIIAVIVFVLTLIQLKISRV</sequence>
<dbReference type="PANTHER" id="PTHR30193">
    <property type="entry name" value="ABC TRANSPORTER PERMEASE PROTEIN"/>
    <property type="match status" value="1"/>
</dbReference>
<dbReference type="Gene3D" id="1.10.3720.10">
    <property type="entry name" value="MetI-like"/>
    <property type="match status" value="1"/>
</dbReference>
<keyword evidence="5 7" id="KW-1133">Transmembrane helix</keyword>
<evidence type="ECO:0000256" key="3">
    <source>
        <dbReference type="ARBA" id="ARBA00022475"/>
    </source>
</evidence>
<evidence type="ECO:0000256" key="5">
    <source>
        <dbReference type="ARBA" id="ARBA00022989"/>
    </source>
</evidence>
<feature type="domain" description="ABC transmembrane type-1" evidence="8">
    <location>
        <begin position="74"/>
        <end position="287"/>
    </location>
</feature>
<name>A0A7C1P3W8_THEPE</name>